<sequence>MNRSAIGTTTGLAPTALAFGQITRRAARNMNNGGNKNQNGDNYDSCEHSGTIASLQQNR</sequence>
<dbReference type="EMBL" id="MUMY01000008">
    <property type="protein sequence ID" value="ONM48616.1"/>
    <property type="molecule type" value="Genomic_DNA"/>
</dbReference>
<gene>
    <name evidence="2" type="ORF">B0T46_11235</name>
</gene>
<dbReference type="AlphaFoldDB" id="A0A1V2TGI4"/>
<evidence type="ECO:0000313" key="3">
    <source>
        <dbReference type="Proteomes" id="UP000188836"/>
    </source>
</evidence>
<protein>
    <submittedName>
        <fullName evidence="2">Uncharacterized protein</fullName>
    </submittedName>
</protein>
<organism evidence="2 3">
    <name type="scientific">Nocardia donostiensis</name>
    <dbReference type="NCBI Taxonomy" id="1538463"/>
    <lineage>
        <taxon>Bacteria</taxon>
        <taxon>Bacillati</taxon>
        <taxon>Actinomycetota</taxon>
        <taxon>Actinomycetes</taxon>
        <taxon>Mycobacteriales</taxon>
        <taxon>Nocardiaceae</taxon>
        <taxon>Nocardia</taxon>
    </lineage>
</organism>
<reference evidence="2 3" key="1">
    <citation type="journal article" date="2016" name="Antonie Van Leeuwenhoek">
        <title>Nocardia donostiensis sp. nov., isolated from human respiratory specimens.</title>
        <authorList>
            <person name="Ercibengoa M."/>
            <person name="Bell M."/>
            <person name="Marimon J.M."/>
            <person name="Humrighouse B."/>
            <person name="Klenk H.P."/>
            <person name="Potter G."/>
            <person name="Perez-Trallero E."/>
        </authorList>
    </citation>
    <scope>NUCLEOTIDE SEQUENCE [LARGE SCALE GENOMIC DNA]</scope>
    <source>
        <strain evidence="2 3">X1655</strain>
    </source>
</reference>
<keyword evidence="3" id="KW-1185">Reference proteome</keyword>
<dbReference type="RefSeq" id="WP_077116529.1">
    <property type="nucleotide sequence ID" value="NZ_MUKP01000003.1"/>
</dbReference>
<proteinExistence type="predicted"/>
<name>A0A1V2TGI4_9NOCA</name>
<evidence type="ECO:0000256" key="1">
    <source>
        <dbReference type="SAM" id="MobiDB-lite"/>
    </source>
</evidence>
<comment type="caution">
    <text evidence="2">The sequence shown here is derived from an EMBL/GenBank/DDBJ whole genome shotgun (WGS) entry which is preliminary data.</text>
</comment>
<feature type="compositionally biased region" description="Low complexity" evidence="1">
    <location>
        <begin position="29"/>
        <end position="42"/>
    </location>
</feature>
<evidence type="ECO:0000313" key="2">
    <source>
        <dbReference type="EMBL" id="ONM48616.1"/>
    </source>
</evidence>
<dbReference type="Proteomes" id="UP000188836">
    <property type="component" value="Unassembled WGS sequence"/>
</dbReference>
<dbReference type="STRING" id="1538463.B0T36_03915"/>
<feature type="region of interest" description="Disordered" evidence="1">
    <location>
        <begin position="28"/>
        <end position="59"/>
    </location>
</feature>
<accession>A0A1V2TGI4</accession>